<reference evidence="2" key="1">
    <citation type="submission" date="2020-02" db="EMBL/GenBank/DDBJ databases">
        <authorList>
            <person name="Meier V. D."/>
        </authorList>
    </citation>
    <scope>NUCLEOTIDE SEQUENCE</scope>
    <source>
        <strain evidence="2">AVDCRST_MAG64</strain>
    </source>
</reference>
<evidence type="ECO:0000313" key="2">
    <source>
        <dbReference type="EMBL" id="CAA9424880.1"/>
    </source>
</evidence>
<sequence length="101" mass="11132">MIRISVAGSISDAADGAVEVVGAADAMCSSYLFVRRNRDNHRGTEARRGSRRAGAKRPARPLAVSRNRRCPQGDYRCTTKLKSLFPAVRWKEDDGRSTEPP</sequence>
<evidence type="ECO:0000256" key="1">
    <source>
        <dbReference type="SAM" id="MobiDB-lite"/>
    </source>
</evidence>
<organism evidence="2">
    <name type="scientific">uncultured Phycisphaerae bacterium</name>
    <dbReference type="NCBI Taxonomy" id="904963"/>
    <lineage>
        <taxon>Bacteria</taxon>
        <taxon>Pseudomonadati</taxon>
        <taxon>Planctomycetota</taxon>
        <taxon>Phycisphaerae</taxon>
        <taxon>environmental samples</taxon>
    </lineage>
</organism>
<proteinExistence type="predicted"/>
<feature type="compositionally biased region" description="Basic and acidic residues" evidence="1">
    <location>
        <begin position="39"/>
        <end position="48"/>
    </location>
</feature>
<gene>
    <name evidence="2" type="ORF">AVDCRST_MAG64-3107</name>
</gene>
<feature type="compositionally biased region" description="Basic residues" evidence="1">
    <location>
        <begin position="49"/>
        <end position="59"/>
    </location>
</feature>
<dbReference type="EMBL" id="CADCUQ010000713">
    <property type="protein sequence ID" value="CAA9424880.1"/>
    <property type="molecule type" value="Genomic_DNA"/>
</dbReference>
<accession>A0A6J4PV55</accession>
<protein>
    <submittedName>
        <fullName evidence="2">Uncharacterized protein</fullName>
    </submittedName>
</protein>
<feature type="region of interest" description="Disordered" evidence="1">
    <location>
        <begin position="39"/>
        <end position="69"/>
    </location>
</feature>
<dbReference type="AlphaFoldDB" id="A0A6J4PV55"/>
<name>A0A6J4PV55_9BACT</name>